<dbReference type="EMBL" id="JADEWC010000016">
    <property type="protein sequence ID" value="MBE9222757.1"/>
    <property type="molecule type" value="Genomic_DNA"/>
</dbReference>
<dbReference type="SMART" id="SM00880">
    <property type="entry name" value="CHAD"/>
    <property type="match status" value="1"/>
</dbReference>
<dbReference type="PANTHER" id="PTHR39339:SF1">
    <property type="entry name" value="CHAD DOMAIN-CONTAINING PROTEIN"/>
    <property type="match status" value="1"/>
</dbReference>
<comment type="caution">
    <text evidence="3">The sequence shown here is derived from an EMBL/GenBank/DDBJ whole genome shotgun (WGS) entry which is preliminary data.</text>
</comment>
<sequence>MKINNKKPYVFADYAYGAIALSTKKIIKNEKGVLHNKNPEYIHQMRVGLRRLRSVLIGFYPALKLPKLVDEKKIGKVAQILGKKRDNDVLKENLTKYYYHFLNDGEKKICDQFMEKLDNKNKDNQNKIIKVLQGKEYQNIKYSLKKWLKEPQFNLIASLPITEVAHNLIIPQISKLHLQSGWFVGTKIDQNYQITIKEDYTLEEVKNLLEEEKEIIHELRKEAKKTRYQMDLLTDCYGQPYHDYLNLIVNVQEILGNIQDNAILLNQIKKEIGKNWQKKLPNLDILISNNQRQQWLNWRKIQQLFLLDNQNMYEHNLLMLKKDN</sequence>
<gene>
    <name evidence="3" type="ORF">IQ215_08615</name>
</gene>
<keyword evidence="1" id="KW-0175">Coiled coil</keyword>
<evidence type="ECO:0000256" key="1">
    <source>
        <dbReference type="SAM" id="Coils"/>
    </source>
</evidence>
<evidence type="ECO:0000313" key="3">
    <source>
        <dbReference type="EMBL" id="MBE9222757.1"/>
    </source>
</evidence>
<dbReference type="InterPro" id="IPR038186">
    <property type="entry name" value="CHAD_dom_sf"/>
</dbReference>
<evidence type="ECO:0000259" key="2">
    <source>
        <dbReference type="PROSITE" id="PS51708"/>
    </source>
</evidence>
<dbReference type="PROSITE" id="PS51708">
    <property type="entry name" value="CHAD"/>
    <property type="match status" value="1"/>
</dbReference>
<dbReference type="Pfam" id="PF05235">
    <property type="entry name" value="CHAD"/>
    <property type="match status" value="1"/>
</dbReference>
<dbReference type="InterPro" id="IPR007899">
    <property type="entry name" value="CHAD_dom"/>
</dbReference>
<accession>A0ABR9V4H9</accession>
<dbReference type="Proteomes" id="UP000654604">
    <property type="component" value="Unassembled WGS sequence"/>
</dbReference>
<keyword evidence="4" id="KW-1185">Reference proteome</keyword>
<feature type="domain" description="CHAD" evidence="2">
    <location>
        <begin position="8"/>
        <end position="311"/>
    </location>
</feature>
<dbReference type="PANTHER" id="PTHR39339">
    <property type="entry name" value="SLR1444 PROTEIN"/>
    <property type="match status" value="1"/>
</dbReference>
<protein>
    <submittedName>
        <fullName evidence="3">CHAD domain-containing protein</fullName>
    </submittedName>
</protein>
<name>A0ABR9V4H9_9CHRO</name>
<evidence type="ECO:0000313" key="4">
    <source>
        <dbReference type="Proteomes" id="UP000654604"/>
    </source>
</evidence>
<feature type="coiled-coil region" evidence="1">
    <location>
        <begin position="202"/>
        <end position="229"/>
    </location>
</feature>
<dbReference type="Gene3D" id="1.40.20.10">
    <property type="entry name" value="CHAD domain"/>
    <property type="match status" value="1"/>
</dbReference>
<organism evidence="3 4">
    <name type="scientific">Cyanobacterium stanieri LEGE 03274</name>
    <dbReference type="NCBI Taxonomy" id="1828756"/>
    <lineage>
        <taxon>Bacteria</taxon>
        <taxon>Bacillati</taxon>
        <taxon>Cyanobacteriota</taxon>
        <taxon>Cyanophyceae</taxon>
        <taxon>Oscillatoriophycideae</taxon>
        <taxon>Chroococcales</taxon>
        <taxon>Geminocystaceae</taxon>
        <taxon>Cyanobacterium</taxon>
    </lineage>
</organism>
<reference evidence="3 4" key="1">
    <citation type="submission" date="2020-10" db="EMBL/GenBank/DDBJ databases">
        <authorList>
            <person name="Castelo-Branco R."/>
            <person name="Eusebio N."/>
            <person name="Adriana R."/>
            <person name="Vieira A."/>
            <person name="Brugerolle De Fraissinette N."/>
            <person name="Rezende De Castro R."/>
            <person name="Schneider M.P."/>
            <person name="Vasconcelos V."/>
            <person name="Leao P.N."/>
        </authorList>
    </citation>
    <scope>NUCLEOTIDE SEQUENCE [LARGE SCALE GENOMIC DNA]</scope>
    <source>
        <strain evidence="3 4">LEGE 03274</strain>
    </source>
</reference>
<dbReference type="RefSeq" id="WP_193800908.1">
    <property type="nucleotide sequence ID" value="NZ_JADEWC010000016.1"/>
</dbReference>
<proteinExistence type="predicted"/>